<accession>K2NNL0</accession>
<name>K2NNL0_TRYCR</name>
<dbReference type="OrthoDB" id="272514at2759"/>
<reference evidence="1 2" key="1">
    <citation type="journal article" date="2012" name="BMC Genomics">
        <title>Comparative genomic analysis of human infective Trypanosoma cruzi lineages with the bat-restricted subspecies T. cruzi marinkellei.</title>
        <authorList>
            <person name="Franzen O."/>
            <person name="Talavera-Lopez C."/>
            <person name="Ochaya S."/>
            <person name="Butler C.E."/>
            <person name="Messenger L.A."/>
            <person name="Lewis M.D."/>
            <person name="Llewellyn M.S."/>
            <person name="Marinkelle C.J."/>
            <person name="Tyler K.M."/>
            <person name="Miles M.A."/>
            <person name="Andersson B."/>
        </authorList>
    </citation>
    <scope>NUCLEOTIDE SEQUENCE [LARGE SCALE GENOMIC DNA]</scope>
    <source>
        <strain evidence="1 2">B7</strain>
    </source>
</reference>
<proteinExistence type="predicted"/>
<protein>
    <submittedName>
        <fullName evidence="1">Uncharacterized protein</fullName>
    </submittedName>
</protein>
<evidence type="ECO:0000313" key="2">
    <source>
        <dbReference type="Proteomes" id="UP000007350"/>
    </source>
</evidence>
<keyword evidence="2" id="KW-1185">Reference proteome</keyword>
<organism evidence="1 2">
    <name type="scientific">Trypanosoma cruzi marinkellei</name>
    <dbReference type="NCBI Taxonomy" id="85056"/>
    <lineage>
        <taxon>Eukaryota</taxon>
        <taxon>Discoba</taxon>
        <taxon>Euglenozoa</taxon>
        <taxon>Kinetoplastea</taxon>
        <taxon>Metakinetoplastina</taxon>
        <taxon>Trypanosomatida</taxon>
        <taxon>Trypanosomatidae</taxon>
        <taxon>Trypanosoma</taxon>
        <taxon>Schizotrypanum</taxon>
    </lineage>
</organism>
<sequence length="642" mass="70280">MYVCSCRWCNFCLFSRCCFFFSCLKYFSIVVGEGGVPSKLKGQTHTQTATAMTELVVFENHDVCLQHATRVRVPREVNTLELFLKVVSAHIAAFSGDATAAGRYRFVYSLKGKPLWHVADCLEAGEVVVSCTPGFLERKHGTAEEVSASTPCFDAFYSDTAASLFSPSCEAAATPEAAFYSHRLTCSGNNFSERAAKNAGRGRSGNGIELDAAVFTINGHRVALPPPPRFVDPALGAETEVQHSEKVAAVRTLLSLKLLGRPFLVNELLFCEELRLRLKPIVATAILRNEKAAARIVVEGPPKSGVSTTLAYCCHMVASAPVSRFHGCLFLPLNFELLFDTAWLQPSNGGKPDEKGVPPLDVGNQQALLLDVPFFFLTLVRVVVDSAVAQRPSLRDDSKVLMEAWEQLVTRRDLDAAQFGGSRLAQVVGHRAIYEWDAFAVAAVQVLRAAEDSPRDMLLRDALIETVLVGFVSHLASALRFSGVVYIIDGLRCLASVLRHRVRRPLGDAGVFLRCLTKHQWAHVIAGVDKLVFPPPAVLMPGPVQSLGLLHLLSPELLTQHYGYPAAIYCGDKRFPLQVLMGAPGYLRALHALLDAHAWTTMERGEGMSYALRVEDDGVLYALQNLTKTLKIESDFGLDCSF</sequence>
<comment type="caution">
    <text evidence="1">The sequence shown here is derived from an EMBL/GenBank/DDBJ whole genome shotgun (WGS) entry which is preliminary data.</text>
</comment>
<dbReference type="Proteomes" id="UP000007350">
    <property type="component" value="Unassembled WGS sequence"/>
</dbReference>
<dbReference type="EMBL" id="AHKC01001252">
    <property type="protein sequence ID" value="EKF39404.1"/>
    <property type="molecule type" value="Genomic_DNA"/>
</dbReference>
<evidence type="ECO:0000313" key="1">
    <source>
        <dbReference type="EMBL" id="EKF39404.1"/>
    </source>
</evidence>
<gene>
    <name evidence="1" type="ORF">MOQ_000375</name>
</gene>
<dbReference type="AlphaFoldDB" id="K2NNL0"/>